<reference evidence="1" key="1">
    <citation type="submission" date="2019-08" db="EMBL/GenBank/DDBJ databases">
        <title>The genome of the North American firefly Photinus pyralis.</title>
        <authorList>
            <consortium name="Photinus pyralis genome working group"/>
            <person name="Fallon T.R."/>
            <person name="Sander Lower S.E."/>
            <person name="Weng J.-K."/>
        </authorList>
    </citation>
    <scope>NUCLEOTIDE SEQUENCE</scope>
    <source>
        <strain evidence="1">TRF0915ILg1</strain>
        <tissue evidence="1">Whole body</tissue>
    </source>
</reference>
<gene>
    <name evidence="1" type="ORF">ILUMI_03854</name>
</gene>
<protein>
    <submittedName>
        <fullName evidence="1">Uncharacterized protein</fullName>
    </submittedName>
</protein>
<proteinExistence type="predicted"/>
<organism evidence="1 2">
    <name type="scientific">Ignelater luminosus</name>
    <name type="common">Cucubano</name>
    <name type="synonym">Pyrophorus luminosus</name>
    <dbReference type="NCBI Taxonomy" id="2038154"/>
    <lineage>
        <taxon>Eukaryota</taxon>
        <taxon>Metazoa</taxon>
        <taxon>Ecdysozoa</taxon>
        <taxon>Arthropoda</taxon>
        <taxon>Hexapoda</taxon>
        <taxon>Insecta</taxon>
        <taxon>Pterygota</taxon>
        <taxon>Neoptera</taxon>
        <taxon>Endopterygota</taxon>
        <taxon>Coleoptera</taxon>
        <taxon>Polyphaga</taxon>
        <taxon>Elateriformia</taxon>
        <taxon>Elateroidea</taxon>
        <taxon>Elateridae</taxon>
        <taxon>Agrypninae</taxon>
        <taxon>Pyrophorini</taxon>
        <taxon>Ignelater</taxon>
    </lineage>
</organism>
<dbReference type="Proteomes" id="UP000801492">
    <property type="component" value="Unassembled WGS sequence"/>
</dbReference>
<dbReference type="OrthoDB" id="6765384at2759"/>
<accession>A0A8K0DA06</accession>
<evidence type="ECO:0000313" key="1">
    <source>
        <dbReference type="EMBL" id="KAF2902330.1"/>
    </source>
</evidence>
<name>A0A8K0DA06_IGNLU</name>
<dbReference type="AlphaFoldDB" id="A0A8K0DA06"/>
<dbReference type="EMBL" id="VTPC01001333">
    <property type="protein sequence ID" value="KAF2902330.1"/>
    <property type="molecule type" value="Genomic_DNA"/>
</dbReference>
<evidence type="ECO:0000313" key="2">
    <source>
        <dbReference type="Proteomes" id="UP000801492"/>
    </source>
</evidence>
<comment type="caution">
    <text evidence="1">The sequence shown here is derived from an EMBL/GenBank/DDBJ whole genome shotgun (WGS) entry which is preliminary data.</text>
</comment>
<keyword evidence="2" id="KW-1185">Reference proteome</keyword>
<sequence length="323" mass="38076">MLERNLMDRGKNMCRKKAIELKEPCNCRKKCYEVVNEEQRKKLFEDFYSLSRGSQDQDLAETIKETEEGRKRIQTTKRRFNEKSQVCQTMYLHTFDLAMKKLRVIVKKNRDSESITCPIDGQGQHCKHKRIEQVIIFENVPQRNNITPEKKSQYRKIFNEEFNLSFHTLANVTCTKRDRFKLSLKALEEKQLIEEQNNQKLKLLTKREHLDFAEAVYKIKSLDKERSKKDLTFVGRNLKEIHHRFMEPDHSHMEADTIHAASEIAKKKTIAKVEVSQDWNNCTVRKRQDGMEISFPNPITLEALPTADIKVSNLSDLLPYISE</sequence>